<reference evidence="2" key="1">
    <citation type="submission" date="2019-09" db="UniProtKB">
        <authorList>
            <consortium name="WormBaseParasite"/>
        </authorList>
    </citation>
    <scope>IDENTIFICATION</scope>
</reference>
<dbReference type="SUPFAM" id="SSF53474">
    <property type="entry name" value="alpha/beta-Hydrolases"/>
    <property type="match status" value="1"/>
</dbReference>
<dbReference type="PANTHER" id="PTHR48187">
    <property type="entry name" value="LD21810P"/>
    <property type="match status" value="1"/>
</dbReference>
<dbReference type="PANTHER" id="PTHR48187:SF2">
    <property type="entry name" value="LD21810P"/>
    <property type="match status" value="1"/>
</dbReference>
<sequence length="357" mass="41279">LVTGDSESIILLWRVACPEEDLACPGEWLARRPSQVMRLFQLLRIMFVKTEFPFDSSMLSVDVVPFLYVVFTQFRDSNKELSLLALKILANIFYSEPYSRKYLRLEWLLLLSSMVTRGKCLEERLLSHKICQNALNTLGVVDYQLRSDVYELFLPEKEPEVDLIMIHGLCGSVAYTWRQKDHSSNIVSDCWPKDWLYLDIPQPMRIIGIDYPSSLMQFTGMIESLQVRADRFKHQLEAAGVGRRPIVFICHSMGGLLAKRWDIVHRYAASRISYSCFHRSEQSFKLPSDELLLLQLNEDFSKISEKIPVIVSMVETKESDLIGTLNARLNSVQWHSPSYGVVLNFLRDSIQEAMKRK</sequence>
<organism evidence="1 2">
    <name type="scientific">Heligmosomoides polygyrus</name>
    <name type="common">Parasitic roundworm</name>
    <dbReference type="NCBI Taxonomy" id="6339"/>
    <lineage>
        <taxon>Eukaryota</taxon>
        <taxon>Metazoa</taxon>
        <taxon>Ecdysozoa</taxon>
        <taxon>Nematoda</taxon>
        <taxon>Chromadorea</taxon>
        <taxon>Rhabditida</taxon>
        <taxon>Rhabditina</taxon>
        <taxon>Rhabditomorpha</taxon>
        <taxon>Strongyloidea</taxon>
        <taxon>Heligmosomidae</taxon>
        <taxon>Heligmosomoides</taxon>
    </lineage>
</organism>
<evidence type="ECO:0000313" key="2">
    <source>
        <dbReference type="WBParaSite" id="HPBE_0001078701-mRNA-1"/>
    </source>
</evidence>
<name>A0A183FS91_HELPZ</name>
<evidence type="ECO:0000313" key="1">
    <source>
        <dbReference type="Proteomes" id="UP000050761"/>
    </source>
</evidence>
<accession>A0A183FS91</accession>
<dbReference type="AlphaFoldDB" id="A0A183FS91"/>
<keyword evidence="1" id="KW-1185">Reference proteome</keyword>
<dbReference type="InterPro" id="IPR029058">
    <property type="entry name" value="AB_hydrolase_fold"/>
</dbReference>
<dbReference type="Gene3D" id="3.40.50.1820">
    <property type="entry name" value="alpha/beta hydrolase"/>
    <property type="match status" value="1"/>
</dbReference>
<protein>
    <submittedName>
        <fullName evidence="2">Protein SERAC1</fullName>
    </submittedName>
</protein>
<dbReference type="Proteomes" id="UP000050761">
    <property type="component" value="Unassembled WGS sequence"/>
</dbReference>
<proteinExistence type="predicted"/>
<dbReference type="WBParaSite" id="HPBE_0001078701-mRNA-1">
    <property type="protein sequence ID" value="HPBE_0001078701-mRNA-1"/>
    <property type="gene ID" value="HPBE_0001078701"/>
</dbReference>